<evidence type="ECO:0000313" key="7">
    <source>
        <dbReference type="Proteomes" id="UP000663829"/>
    </source>
</evidence>
<evidence type="ECO:0000256" key="1">
    <source>
        <dbReference type="ARBA" id="ARBA00008535"/>
    </source>
</evidence>
<feature type="domain" description="AIG1-type G" evidence="4">
    <location>
        <begin position="101"/>
        <end position="225"/>
    </location>
</feature>
<dbReference type="Gene3D" id="3.40.50.300">
    <property type="entry name" value="P-loop containing nucleotide triphosphate hydrolases"/>
    <property type="match status" value="1"/>
</dbReference>
<comment type="similarity">
    <text evidence="1">Belongs to the TRAFAC class TrmE-Era-EngA-EngB-Septin-like GTPase superfamily. AIG1/Toc34/Toc159-like paraseptin GTPase family. IAN subfamily.</text>
</comment>
<sequence>MDVSSWDLEKAQESVKSLTCFQNELRTTAENYNNYKFRKCNTRNIVLIGRTKAGKSTIAEVLRNPSYCPYKDDSYKDELYSTTKELKIIPIASALPYSKEQQTNETVTTETKSEGKEIMNFNIIDTPGFYDLVSANDMRIQISNEKIIQYINECMLKDITHIHLFAFVFTPASTSGGINQHDIDSMKLVKETFPELSKSMALIITHCEQIPETNREQLVEDFFNYKELPVGLYDFFGLKHQFMGCIRPETVRERNQQAAQIELKNVLKMREEFIKFIIDLEGYCNIHDLLPDTVIIPRPCVNHRTLSSADNTSPANSVNVLESRTEKEFNTARDYFKQTLELTKHSTSSPGSNTTTETNDIKSKQVIADNSTLFTNMCSVKHYSRQQVKQELQLTPGSDNTSGESDDECFFLMPTAAFDQPDMLPEMNLKAYFPDGNDNVQDI</sequence>
<evidence type="ECO:0000313" key="6">
    <source>
        <dbReference type="EMBL" id="CAF4440907.1"/>
    </source>
</evidence>
<dbReference type="Proteomes" id="UP000663829">
    <property type="component" value="Unassembled WGS sequence"/>
</dbReference>
<dbReference type="EMBL" id="CAJNOQ010030640">
    <property type="protein sequence ID" value="CAF1575843.1"/>
    <property type="molecule type" value="Genomic_DNA"/>
</dbReference>
<dbReference type="AlphaFoldDB" id="A0A815YZE7"/>
<feature type="region of interest" description="Disordered" evidence="3">
    <location>
        <begin position="342"/>
        <end position="361"/>
    </location>
</feature>
<evidence type="ECO:0000256" key="2">
    <source>
        <dbReference type="ARBA" id="ARBA00022741"/>
    </source>
</evidence>
<proteinExistence type="inferred from homology"/>
<gene>
    <name evidence="5" type="ORF">GPM918_LOCUS40720</name>
    <name evidence="6" type="ORF">SRO942_LOCUS41698</name>
</gene>
<dbReference type="InterPro" id="IPR006703">
    <property type="entry name" value="G_AIG1"/>
</dbReference>
<dbReference type="EMBL" id="CAJOBC010096533">
    <property type="protein sequence ID" value="CAF4440907.1"/>
    <property type="molecule type" value="Genomic_DNA"/>
</dbReference>
<evidence type="ECO:0000259" key="4">
    <source>
        <dbReference type="Pfam" id="PF04548"/>
    </source>
</evidence>
<dbReference type="OrthoDB" id="8954335at2759"/>
<dbReference type="SUPFAM" id="SSF52540">
    <property type="entry name" value="P-loop containing nucleoside triphosphate hydrolases"/>
    <property type="match status" value="1"/>
</dbReference>
<dbReference type="CDD" id="cd00882">
    <property type="entry name" value="Ras_like_GTPase"/>
    <property type="match status" value="1"/>
</dbReference>
<keyword evidence="2" id="KW-0547">Nucleotide-binding</keyword>
<dbReference type="Pfam" id="PF04548">
    <property type="entry name" value="AIG1"/>
    <property type="match status" value="1"/>
</dbReference>
<keyword evidence="7" id="KW-1185">Reference proteome</keyword>
<reference evidence="5" key="1">
    <citation type="submission" date="2021-02" db="EMBL/GenBank/DDBJ databases">
        <authorList>
            <person name="Nowell W R."/>
        </authorList>
    </citation>
    <scope>NUCLEOTIDE SEQUENCE</scope>
</reference>
<organism evidence="5 7">
    <name type="scientific">Didymodactylos carnosus</name>
    <dbReference type="NCBI Taxonomy" id="1234261"/>
    <lineage>
        <taxon>Eukaryota</taxon>
        <taxon>Metazoa</taxon>
        <taxon>Spiralia</taxon>
        <taxon>Gnathifera</taxon>
        <taxon>Rotifera</taxon>
        <taxon>Eurotatoria</taxon>
        <taxon>Bdelloidea</taxon>
        <taxon>Philodinida</taxon>
        <taxon>Philodinidae</taxon>
        <taxon>Didymodactylos</taxon>
    </lineage>
</organism>
<dbReference type="InterPro" id="IPR027417">
    <property type="entry name" value="P-loop_NTPase"/>
</dbReference>
<dbReference type="GO" id="GO:0005525">
    <property type="term" value="F:GTP binding"/>
    <property type="evidence" value="ECO:0007669"/>
    <property type="project" value="InterPro"/>
</dbReference>
<feature type="compositionally biased region" description="Polar residues" evidence="3">
    <location>
        <begin position="345"/>
        <end position="358"/>
    </location>
</feature>
<protein>
    <recommendedName>
        <fullName evidence="4">AIG1-type G domain-containing protein</fullName>
    </recommendedName>
</protein>
<comment type="caution">
    <text evidence="5">The sequence shown here is derived from an EMBL/GenBank/DDBJ whole genome shotgun (WGS) entry which is preliminary data.</text>
</comment>
<name>A0A815YZE7_9BILA</name>
<evidence type="ECO:0000256" key="3">
    <source>
        <dbReference type="SAM" id="MobiDB-lite"/>
    </source>
</evidence>
<evidence type="ECO:0000313" key="5">
    <source>
        <dbReference type="EMBL" id="CAF1575843.1"/>
    </source>
</evidence>
<dbReference type="Proteomes" id="UP000681722">
    <property type="component" value="Unassembled WGS sequence"/>
</dbReference>
<accession>A0A815YZE7</accession>